<protein>
    <recommendedName>
        <fullName evidence="1">AB hydrolase-1 domain-containing protein</fullName>
    </recommendedName>
</protein>
<dbReference type="InterPro" id="IPR029058">
    <property type="entry name" value="AB_hydrolase_fold"/>
</dbReference>
<dbReference type="InterPro" id="IPR052897">
    <property type="entry name" value="Sec-Metab_Biosynth_Hydrolase"/>
</dbReference>
<dbReference type="AlphaFoldDB" id="A0A4Z0Z9R7"/>
<proteinExistence type="predicted"/>
<organism evidence="2 3">
    <name type="scientific">Xylaria hypoxylon</name>
    <dbReference type="NCBI Taxonomy" id="37992"/>
    <lineage>
        <taxon>Eukaryota</taxon>
        <taxon>Fungi</taxon>
        <taxon>Dikarya</taxon>
        <taxon>Ascomycota</taxon>
        <taxon>Pezizomycotina</taxon>
        <taxon>Sordariomycetes</taxon>
        <taxon>Xylariomycetidae</taxon>
        <taxon>Xylariales</taxon>
        <taxon>Xylariaceae</taxon>
        <taxon>Xylaria</taxon>
    </lineage>
</organism>
<dbReference type="PANTHER" id="PTHR37017:SF11">
    <property type="entry name" value="ESTERASE_LIPASE_THIOESTERASE DOMAIN-CONTAINING PROTEIN"/>
    <property type="match status" value="1"/>
</dbReference>
<feature type="domain" description="AB hydrolase-1" evidence="1">
    <location>
        <begin position="6"/>
        <end position="242"/>
    </location>
</feature>
<dbReference type="Proteomes" id="UP000297716">
    <property type="component" value="Unassembled WGS sequence"/>
</dbReference>
<evidence type="ECO:0000313" key="2">
    <source>
        <dbReference type="EMBL" id="TGJ88431.1"/>
    </source>
</evidence>
<dbReference type="EMBL" id="SKBN01000003">
    <property type="protein sequence ID" value="TGJ88431.1"/>
    <property type="molecule type" value="Genomic_DNA"/>
</dbReference>
<dbReference type="Pfam" id="PF12697">
    <property type="entry name" value="Abhydrolase_6"/>
    <property type="match status" value="1"/>
</dbReference>
<accession>A0A4Z0Z9R7</accession>
<dbReference type="SUPFAM" id="SSF53474">
    <property type="entry name" value="alpha/beta-Hydrolases"/>
    <property type="match status" value="1"/>
</dbReference>
<dbReference type="OrthoDB" id="1263307at2759"/>
<keyword evidence="3" id="KW-1185">Reference proteome</keyword>
<comment type="caution">
    <text evidence="2">The sequence shown here is derived from an EMBL/GenBank/DDBJ whole genome shotgun (WGS) entry which is preliminary data.</text>
</comment>
<sequence length="257" mass="28215">MASPAFVLLHGAWHSPRCWSRLVPELEKAGYTTVAPSLPSSGSTPPTRDWAGDVEVIRRTVSQLVMERGVVVVMHSFSGMTGGTALEGLDKQSCLAKGLRGGVVRLIYVVAFLVPEGFQHSPHGTRDQMVPEMKTDLERGTVTVLPEDAKDMFYQDVDDETVVELVKDLRPQSIGAFWSTTEHAAWRVIPTTYILTLKDKPSTVAATRYLIDTAKASGPHKIDSVIEVDTGHSPFISQPEWTTETFLEEVNRTPVAA</sequence>
<evidence type="ECO:0000313" key="3">
    <source>
        <dbReference type="Proteomes" id="UP000297716"/>
    </source>
</evidence>
<dbReference type="STRING" id="37992.A0A4Z0Z9R7"/>
<reference evidence="2 3" key="1">
    <citation type="submission" date="2019-03" db="EMBL/GenBank/DDBJ databases">
        <title>Draft genome sequence of Xylaria hypoxylon DSM 108379, a ubiquitous saprotrophic-parasitic fungi on hardwood.</title>
        <authorList>
            <person name="Buettner E."/>
            <person name="Leonhardt S."/>
            <person name="Gebauer A.M."/>
            <person name="Liers C."/>
            <person name="Hofrichter M."/>
            <person name="Kellner H."/>
        </authorList>
    </citation>
    <scope>NUCLEOTIDE SEQUENCE [LARGE SCALE GENOMIC DNA]</scope>
    <source>
        <strain evidence="2 3">DSM 108379</strain>
    </source>
</reference>
<dbReference type="InterPro" id="IPR000073">
    <property type="entry name" value="AB_hydrolase_1"/>
</dbReference>
<dbReference type="Gene3D" id="3.40.50.1820">
    <property type="entry name" value="alpha/beta hydrolase"/>
    <property type="match status" value="1"/>
</dbReference>
<gene>
    <name evidence="2" type="ORF">E0Z10_g340</name>
</gene>
<name>A0A4Z0Z9R7_9PEZI</name>
<dbReference type="PANTHER" id="PTHR37017">
    <property type="entry name" value="AB HYDROLASE-1 DOMAIN-CONTAINING PROTEIN-RELATED"/>
    <property type="match status" value="1"/>
</dbReference>
<evidence type="ECO:0000259" key="1">
    <source>
        <dbReference type="Pfam" id="PF12697"/>
    </source>
</evidence>